<dbReference type="EMBL" id="CP022540">
    <property type="protein sequence ID" value="ASP23104.1"/>
    <property type="molecule type" value="Genomic_DNA"/>
</dbReference>
<dbReference type="AlphaFoldDB" id="A0A222EA88"/>
<evidence type="ECO:0000313" key="1">
    <source>
        <dbReference type="EMBL" id="ASP23104.1"/>
    </source>
</evidence>
<keyword evidence="2" id="KW-1185">Reference proteome</keyword>
<proteinExistence type="predicted"/>
<protein>
    <submittedName>
        <fullName evidence="1">Transposase DDE domain protein</fullName>
    </submittedName>
</protein>
<reference evidence="1 2" key="1">
    <citation type="submission" date="2017-07" db="EMBL/GenBank/DDBJ databases">
        <title>Genome Sequence of Antarctobacter heliothermus Strain SMS3 Isolated from a culture of the Diatom Skeletonema marinoi.</title>
        <authorList>
            <person name="Topel M."/>
            <person name="Pinder M.I.M."/>
            <person name="Johansson O.N."/>
            <person name="Kourtchenko O."/>
            <person name="Godhe A."/>
            <person name="Clarke A.K."/>
        </authorList>
    </citation>
    <scope>NUCLEOTIDE SEQUENCE [LARGE SCALE GENOMIC DNA]</scope>
    <source>
        <strain evidence="1 2">SMS3</strain>
    </source>
</reference>
<accession>A0A222EA88</accession>
<gene>
    <name evidence="1" type="ORF">ANTHELSMS3_04504</name>
</gene>
<evidence type="ECO:0000313" key="2">
    <source>
        <dbReference type="Proteomes" id="UP000203589"/>
    </source>
</evidence>
<dbReference type="KEGG" id="aht:ANTHELSMS3_04504"/>
<sequence length="58" mass="6874">MRVGVDHSLYQLRNMVERCFNTMKNARRVATRYDKIAESFLGFIDITSILLWVRHLST</sequence>
<organism evidence="1 2">
    <name type="scientific">Antarctobacter heliothermus</name>
    <dbReference type="NCBI Taxonomy" id="74033"/>
    <lineage>
        <taxon>Bacteria</taxon>
        <taxon>Pseudomonadati</taxon>
        <taxon>Pseudomonadota</taxon>
        <taxon>Alphaproteobacteria</taxon>
        <taxon>Rhodobacterales</taxon>
        <taxon>Roseobacteraceae</taxon>
        <taxon>Antarctobacter</taxon>
    </lineage>
</organism>
<name>A0A222EA88_9RHOB</name>
<dbReference type="Proteomes" id="UP000203589">
    <property type="component" value="Chromosome"/>
</dbReference>